<proteinExistence type="predicted"/>
<dbReference type="SUPFAM" id="SSF52343">
    <property type="entry name" value="Ferredoxin reductase-like, C-terminal NADP-linked domain"/>
    <property type="match status" value="1"/>
</dbReference>
<evidence type="ECO:0000313" key="2">
    <source>
        <dbReference type="Proteomes" id="UP000313359"/>
    </source>
</evidence>
<dbReference type="EMBL" id="ML122256">
    <property type="protein sequence ID" value="RPD63520.1"/>
    <property type="molecule type" value="Genomic_DNA"/>
</dbReference>
<dbReference type="AlphaFoldDB" id="A0A5C2SIU4"/>
<organism evidence="1 2">
    <name type="scientific">Lentinus tigrinus ALCF2SS1-6</name>
    <dbReference type="NCBI Taxonomy" id="1328759"/>
    <lineage>
        <taxon>Eukaryota</taxon>
        <taxon>Fungi</taxon>
        <taxon>Dikarya</taxon>
        <taxon>Basidiomycota</taxon>
        <taxon>Agaricomycotina</taxon>
        <taxon>Agaricomycetes</taxon>
        <taxon>Polyporales</taxon>
        <taxon>Polyporaceae</taxon>
        <taxon>Lentinus</taxon>
    </lineage>
</organism>
<gene>
    <name evidence="1" type="ORF">L227DRAFT_608747</name>
</gene>
<reference evidence="1" key="1">
    <citation type="journal article" date="2018" name="Genome Biol. Evol.">
        <title>Genomics and development of Lentinus tigrinus, a white-rot wood-decaying mushroom with dimorphic fruiting bodies.</title>
        <authorList>
            <person name="Wu B."/>
            <person name="Xu Z."/>
            <person name="Knudson A."/>
            <person name="Carlson A."/>
            <person name="Chen N."/>
            <person name="Kovaka S."/>
            <person name="LaButti K."/>
            <person name="Lipzen A."/>
            <person name="Pennachio C."/>
            <person name="Riley R."/>
            <person name="Schakwitz W."/>
            <person name="Umezawa K."/>
            <person name="Ohm R.A."/>
            <person name="Grigoriev I.V."/>
            <person name="Nagy L.G."/>
            <person name="Gibbons J."/>
            <person name="Hibbett D."/>
        </authorList>
    </citation>
    <scope>NUCLEOTIDE SEQUENCE [LARGE SCALE GENOMIC DNA]</scope>
    <source>
        <strain evidence="1">ALCF2SS1-6</strain>
    </source>
</reference>
<accession>A0A5C2SIU4</accession>
<dbReference type="OrthoDB" id="3147320at2759"/>
<dbReference type="InterPro" id="IPR039261">
    <property type="entry name" value="FNR_nucleotide-bd"/>
</dbReference>
<protein>
    <submittedName>
        <fullName evidence="1">Uncharacterized protein</fullName>
    </submittedName>
</protein>
<evidence type="ECO:0000313" key="1">
    <source>
        <dbReference type="EMBL" id="RPD63520.1"/>
    </source>
</evidence>
<keyword evidence="2" id="KW-1185">Reference proteome</keyword>
<dbReference type="Proteomes" id="UP000313359">
    <property type="component" value="Unassembled WGS sequence"/>
</dbReference>
<sequence length="75" mass="8060">MVVFCAGLSPMGDFLQDRALQQKKAGREVAKLQLFFGCRSPHLGGWAQIFAGQNGVLPQAHNGEEHLEGQLNGGP</sequence>
<name>A0A5C2SIU4_9APHY</name>
<dbReference type="Gene3D" id="3.40.50.80">
    <property type="entry name" value="Nucleotide-binding domain of ferredoxin-NADP reductase (FNR) module"/>
    <property type="match status" value="1"/>
</dbReference>